<dbReference type="Pfam" id="PF09190">
    <property type="entry name" value="DALR_2"/>
    <property type="match status" value="1"/>
</dbReference>
<comment type="caution">
    <text evidence="13">Lacks conserved residue(s) required for the propagation of feature annotation.</text>
</comment>
<feature type="binding site" evidence="13">
    <location>
        <position position="234"/>
    </location>
    <ligand>
        <name>Zn(2+)</name>
        <dbReference type="ChEBI" id="CHEBI:29105"/>
    </ligand>
</feature>
<dbReference type="NCBIfam" id="TIGR00435">
    <property type="entry name" value="cysS"/>
    <property type="match status" value="1"/>
</dbReference>
<sequence length="486" mass="56208">MSLRAYNTLTGRKEDFVERDRGRVGMYVCGPTVHDYIHIGNARTFLTFDVIRRYLLYKGYQVLFVQNITDVEDKIINKARQLGLGWQEVAQKFEREFYQDMEKLGIMPADVQPRATEQIDFMIKMISTLEEKGYAYRVDGDVYFSISQFKEYGQLSKRNVDEMMAGSRVEVDERKRHPLDFALWKSSKAGEPGWDSPWGRGRPGWHIECSAMSLNYLGFGFDIHGGAQDLIFPHHENEIAQAEGYKQEKPFVRYWLHGGMLQINEEEMHKSLGNFVTVHELLEKENPNVVRLLMLGSHYRSGLNFTEEKLEEVRKAYGRMAEVVSRLDFLSRQAPKEAPRSPDISTLERALYETRPAFEEAMDDDFNTARALSAVFELIRLVNSLTQSSEFVLTSRAREVLTQARELIMELGGVLGLRFEEGRAVDQSRLFALVDLLLEIREEARSRRDWQMADRIRYGLSRQGIMVEDRPDGPIWKIKSDADTAL</sequence>
<evidence type="ECO:0000256" key="9">
    <source>
        <dbReference type="ARBA" id="ARBA00022840"/>
    </source>
</evidence>
<evidence type="ECO:0000256" key="10">
    <source>
        <dbReference type="ARBA" id="ARBA00022917"/>
    </source>
</evidence>
<keyword evidence="7 13" id="KW-0547">Nucleotide-binding</keyword>
<feature type="binding site" evidence="13">
    <location>
        <position position="209"/>
    </location>
    <ligand>
        <name>Zn(2+)</name>
        <dbReference type="ChEBI" id="CHEBI:29105"/>
    </ligand>
</feature>
<dbReference type="PRINTS" id="PR00983">
    <property type="entry name" value="TRNASYNTHCYS"/>
</dbReference>
<organism evidence="15 16">
    <name type="scientific">Candidatus Hakubella thermalkaliphila</name>
    <dbReference type="NCBI Taxonomy" id="2754717"/>
    <lineage>
        <taxon>Bacteria</taxon>
        <taxon>Bacillati</taxon>
        <taxon>Actinomycetota</taxon>
        <taxon>Actinomycetota incertae sedis</taxon>
        <taxon>Candidatus Hakubellales</taxon>
        <taxon>Candidatus Hakubellaceae</taxon>
        <taxon>Candidatus Hakubella</taxon>
    </lineage>
</organism>
<dbReference type="InterPro" id="IPR024909">
    <property type="entry name" value="Cys-tRNA/MSH_ligase"/>
</dbReference>
<dbReference type="InterPro" id="IPR015803">
    <property type="entry name" value="Cys-tRNA-ligase"/>
</dbReference>
<feature type="binding site" evidence="13">
    <location>
        <position position="270"/>
    </location>
    <ligand>
        <name>ATP</name>
        <dbReference type="ChEBI" id="CHEBI:30616"/>
    </ligand>
</feature>
<dbReference type="GO" id="GO:0008270">
    <property type="term" value="F:zinc ion binding"/>
    <property type="evidence" value="ECO:0007669"/>
    <property type="project" value="UniProtKB-UniRule"/>
</dbReference>
<dbReference type="Proteomes" id="UP000588083">
    <property type="component" value="Unassembled WGS sequence"/>
</dbReference>
<evidence type="ECO:0000256" key="1">
    <source>
        <dbReference type="ARBA" id="ARBA00004496"/>
    </source>
</evidence>
<keyword evidence="8 13" id="KW-0862">Zinc</keyword>
<dbReference type="SUPFAM" id="SSF47323">
    <property type="entry name" value="Anticodon-binding domain of a subclass of class I aminoacyl-tRNA synthetases"/>
    <property type="match status" value="1"/>
</dbReference>
<name>A0A6V8PF34_9ACTN</name>
<dbReference type="InterPro" id="IPR032678">
    <property type="entry name" value="tRNA-synt_1_cat_dom"/>
</dbReference>
<keyword evidence="6 13" id="KW-0479">Metal-binding</keyword>
<dbReference type="EC" id="6.1.1.16" evidence="13"/>
<protein>
    <recommendedName>
        <fullName evidence="13">Cysteine--tRNA ligase</fullName>
        <ecNumber evidence="13">6.1.1.16</ecNumber>
    </recommendedName>
    <alternativeName>
        <fullName evidence="13">Cysteinyl-tRNA synthetase</fullName>
        <shortName evidence="13">CysRS</shortName>
    </alternativeName>
</protein>
<evidence type="ECO:0000256" key="12">
    <source>
        <dbReference type="ARBA" id="ARBA00047398"/>
    </source>
</evidence>
<dbReference type="InterPro" id="IPR009080">
    <property type="entry name" value="tRNAsynth_Ia_anticodon-bd"/>
</dbReference>
<evidence type="ECO:0000256" key="7">
    <source>
        <dbReference type="ARBA" id="ARBA00022741"/>
    </source>
</evidence>
<feature type="short sequence motif" description="'HIGH' region" evidence="13">
    <location>
        <begin position="31"/>
        <end position="41"/>
    </location>
</feature>
<keyword evidence="10 13" id="KW-0648">Protein biosynthesis</keyword>
<dbReference type="HAMAP" id="MF_00041">
    <property type="entry name" value="Cys_tRNA_synth"/>
    <property type="match status" value="1"/>
</dbReference>
<dbReference type="InterPro" id="IPR014729">
    <property type="entry name" value="Rossmann-like_a/b/a_fold"/>
</dbReference>
<dbReference type="Gene3D" id="1.20.120.1910">
    <property type="entry name" value="Cysteine-tRNA ligase, C-terminal anti-codon recognition domain"/>
    <property type="match status" value="1"/>
</dbReference>
<dbReference type="FunFam" id="3.40.50.620:FF:000009">
    <property type="entry name" value="Cysteine--tRNA ligase"/>
    <property type="match status" value="1"/>
</dbReference>
<keyword evidence="4 13" id="KW-0963">Cytoplasm</keyword>
<comment type="cofactor">
    <cofactor evidence="13">
        <name>Zn(2+)</name>
        <dbReference type="ChEBI" id="CHEBI:29105"/>
    </cofactor>
    <text evidence="13">Binds 1 zinc ion per subunit.</text>
</comment>
<dbReference type="EMBL" id="BLRZ01000113">
    <property type="protein sequence ID" value="GFP30858.1"/>
    <property type="molecule type" value="Genomic_DNA"/>
</dbReference>
<dbReference type="PANTHER" id="PTHR10890">
    <property type="entry name" value="CYSTEINYL-TRNA SYNTHETASE"/>
    <property type="match status" value="1"/>
</dbReference>
<evidence type="ECO:0000256" key="2">
    <source>
        <dbReference type="ARBA" id="ARBA00005594"/>
    </source>
</evidence>
<dbReference type="GO" id="GO:0005524">
    <property type="term" value="F:ATP binding"/>
    <property type="evidence" value="ECO:0007669"/>
    <property type="project" value="UniProtKB-UniRule"/>
</dbReference>
<keyword evidence="16" id="KW-1185">Reference proteome</keyword>
<dbReference type="InterPro" id="IPR056411">
    <property type="entry name" value="CysS_C"/>
</dbReference>
<dbReference type="Pfam" id="PF01406">
    <property type="entry name" value="tRNA-synt_1e"/>
    <property type="match status" value="1"/>
</dbReference>
<reference evidence="15 16" key="1">
    <citation type="journal article" date="2020" name="Front. Microbiol.">
        <title>Single-cell genomics of novel Actinobacteria with the Wood-Ljungdahl pathway discovered in a serpentinizing system.</title>
        <authorList>
            <person name="Merino N."/>
            <person name="Kawai M."/>
            <person name="Boyd E.S."/>
            <person name="Colman D.R."/>
            <person name="McGlynn S.E."/>
            <person name="Nealson K.H."/>
            <person name="Kurokawa K."/>
            <person name="Hongoh Y."/>
        </authorList>
    </citation>
    <scope>NUCLEOTIDE SEQUENCE [LARGE SCALE GENOMIC DNA]</scope>
    <source>
        <strain evidence="15 16">S34</strain>
    </source>
</reference>
<evidence type="ECO:0000256" key="4">
    <source>
        <dbReference type="ARBA" id="ARBA00022490"/>
    </source>
</evidence>
<dbReference type="GO" id="GO:0004817">
    <property type="term" value="F:cysteine-tRNA ligase activity"/>
    <property type="evidence" value="ECO:0007669"/>
    <property type="project" value="UniProtKB-UniRule"/>
</dbReference>
<evidence type="ECO:0000256" key="3">
    <source>
        <dbReference type="ARBA" id="ARBA00011245"/>
    </source>
</evidence>
<evidence type="ECO:0000256" key="11">
    <source>
        <dbReference type="ARBA" id="ARBA00023146"/>
    </source>
</evidence>
<dbReference type="GO" id="GO:0005829">
    <property type="term" value="C:cytosol"/>
    <property type="evidence" value="ECO:0007669"/>
    <property type="project" value="TreeGrafter"/>
</dbReference>
<proteinExistence type="inferred from homology"/>
<dbReference type="PANTHER" id="PTHR10890:SF3">
    <property type="entry name" value="CYSTEINE--TRNA LIGASE, CYTOPLASMIC"/>
    <property type="match status" value="1"/>
</dbReference>
<dbReference type="Pfam" id="PF23493">
    <property type="entry name" value="CysS_C"/>
    <property type="match status" value="1"/>
</dbReference>
<evidence type="ECO:0000313" key="15">
    <source>
        <dbReference type="EMBL" id="GFP30858.1"/>
    </source>
</evidence>
<evidence type="ECO:0000256" key="5">
    <source>
        <dbReference type="ARBA" id="ARBA00022598"/>
    </source>
</evidence>
<dbReference type="SUPFAM" id="SSF52374">
    <property type="entry name" value="Nucleotidylyl transferase"/>
    <property type="match status" value="1"/>
</dbReference>
<feature type="domain" description="Cysteinyl-tRNA synthetase class Ia DALR" evidence="14">
    <location>
        <begin position="357"/>
        <end position="426"/>
    </location>
</feature>
<comment type="similarity">
    <text evidence="2 13">Belongs to the class-I aminoacyl-tRNA synthetase family.</text>
</comment>
<dbReference type="RefSeq" id="WP_176238086.1">
    <property type="nucleotide sequence ID" value="NZ_BLRZ01000113.1"/>
</dbReference>
<dbReference type="AlphaFoldDB" id="A0A6V8PF34"/>
<dbReference type="GO" id="GO:0006423">
    <property type="term" value="P:cysteinyl-tRNA aminoacylation"/>
    <property type="evidence" value="ECO:0007669"/>
    <property type="project" value="UniProtKB-UniRule"/>
</dbReference>
<dbReference type="Gene3D" id="3.40.50.620">
    <property type="entry name" value="HUPs"/>
    <property type="match status" value="1"/>
</dbReference>
<evidence type="ECO:0000259" key="14">
    <source>
        <dbReference type="SMART" id="SM00840"/>
    </source>
</evidence>
<evidence type="ECO:0000256" key="8">
    <source>
        <dbReference type="ARBA" id="ARBA00022833"/>
    </source>
</evidence>
<keyword evidence="11 13" id="KW-0030">Aminoacyl-tRNA synthetase</keyword>
<feature type="binding site" evidence="13">
    <location>
        <position position="238"/>
    </location>
    <ligand>
        <name>Zn(2+)</name>
        <dbReference type="ChEBI" id="CHEBI:29105"/>
    </ligand>
</feature>
<keyword evidence="9 13" id="KW-0067">ATP-binding</keyword>
<dbReference type="InterPro" id="IPR015273">
    <property type="entry name" value="Cys-tRNA-synt_Ia_DALR"/>
</dbReference>
<comment type="caution">
    <text evidence="15">The sequence shown here is derived from an EMBL/GenBank/DDBJ whole genome shotgun (WGS) entry which is preliminary data.</text>
</comment>
<accession>A0A6V8PF34</accession>
<keyword evidence="5 13" id="KW-0436">Ligase</keyword>
<gene>
    <name evidence="13" type="primary">cysS</name>
    <name evidence="15" type="ORF">HKBW3S34_01777</name>
</gene>
<dbReference type="CDD" id="cd00672">
    <property type="entry name" value="CysRS_core"/>
    <property type="match status" value="1"/>
</dbReference>
<evidence type="ECO:0000256" key="6">
    <source>
        <dbReference type="ARBA" id="ARBA00022723"/>
    </source>
</evidence>
<dbReference type="SMART" id="SM00840">
    <property type="entry name" value="DALR_2"/>
    <property type="match status" value="1"/>
</dbReference>
<feature type="binding site" evidence="13">
    <location>
        <position position="29"/>
    </location>
    <ligand>
        <name>Zn(2+)</name>
        <dbReference type="ChEBI" id="CHEBI:29105"/>
    </ligand>
</feature>
<comment type="subcellular location">
    <subcellularLocation>
        <location evidence="1 13">Cytoplasm</location>
    </subcellularLocation>
</comment>
<comment type="catalytic activity">
    <reaction evidence="12 13">
        <text>tRNA(Cys) + L-cysteine + ATP = L-cysteinyl-tRNA(Cys) + AMP + diphosphate</text>
        <dbReference type="Rhea" id="RHEA:17773"/>
        <dbReference type="Rhea" id="RHEA-COMP:9661"/>
        <dbReference type="Rhea" id="RHEA-COMP:9679"/>
        <dbReference type="ChEBI" id="CHEBI:30616"/>
        <dbReference type="ChEBI" id="CHEBI:33019"/>
        <dbReference type="ChEBI" id="CHEBI:35235"/>
        <dbReference type="ChEBI" id="CHEBI:78442"/>
        <dbReference type="ChEBI" id="CHEBI:78517"/>
        <dbReference type="ChEBI" id="CHEBI:456215"/>
        <dbReference type="EC" id="6.1.1.16"/>
    </reaction>
</comment>
<comment type="subunit">
    <text evidence="3 13">Monomer.</text>
</comment>
<evidence type="ECO:0000313" key="16">
    <source>
        <dbReference type="Proteomes" id="UP000588083"/>
    </source>
</evidence>
<evidence type="ECO:0000256" key="13">
    <source>
        <dbReference type="HAMAP-Rule" id="MF_00041"/>
    </source>
</evidence>